<accession>A0A645GL51</accession>
<keyword evidence="1" id="KW-0812">Transmembrane</keyword>
<organism evidence="2">
    <name type="scientific">bioreactor metagenome</name>
    <dbReference type="NCBI Taxonomy" id="1076179"/>
    <lineage>
        <taxon>unclassified sequences</taxon>
        <taxon>metagenomes</taxon>
        <taxon>ecological metagenomes</taxon>
    </lineage>
</organism>
<keyword evidence="1" id="KW-0472">Membrane</keyword>
<dbReference type="EMBL" id="VSSQ01076654">
    <property type="protein sequence ID" value="MPN26946.1"/>
    <property type="molecule type" value="Genomic_DNA"/>
</dbReference>
<evidence type="ECO:0000256" key="1">
    <source>
        <dbReference type="SAM" id="Phobius"/>
    </source>
</evidence>
<evidence type="ECO:0000313" key="2">
    <source>
        <dbReference type="EMBL" id="MPN26946.1"/>
    </source>
</evidence>
<feature type="transmembrane region" description="Helical" evidence="1">
    <location>
        <begin position="12"/>
        <end position="39"/>
    </location>
</feature>
<dbReference type="AlphaFoldDB" id="A0A645GL51"/>
<feature type="transmembrane region" description="Helical" evidence="1">
    <location>
        <begin position="45"/>
        <end position="73"/>
    </location>
</feature>
<protein>
    <submittedName>
        <fullName evidence="2">Uncharacterized protein</fullName>
    </submittedName>
</protein>
<gene>
    <name evidence="2" type="ORF">SDC9_174372</name>
</gene>
<comment type="caution">
    <text evidence="2">The sequence shown here is derived from an EMBL/GenBank/DDBJ whole genome shotgun (WGS) entry which is preliminary data.</text>
</comment>
<reference evidence="2" key="1">
    <citation type="submission" date="2019-08" db="EMBL/GenBank/DDBJ databases">
        <authorList>
            <person name="Kucharzyk K."/>
            <person name="Murdoch R.W."/>
            <person name="Higgins S."/>
            <person name="Loffler F."/>
        </authorList>
    </citation>
    <scope>NUCLEOTIDE SEQUENCE</scope>
</reference>
<name>A0A645GL51_9ZZZZ</name>
<sequence>MKKKNQLMTNMVMLLLTQIQVLSVVELILNKMVHLILLIPKVGKILVVPILISVVFPTLLIFLNNFLVVAAFVKVNND</sequence>
<keyword evidence="1" id="KW-1133">Transmembrane helix</keyword>
<proteinExistence type="predicted"/>